<proteinExistence type="predicted"/>
<protein>
    <submittedName>
        <fullName evidence="1">Tripeptidyl-peptidase 2</fullName>
    </submittedName>
</protein>
<dbReference type="EMBL" id="CACSLK010026072">
    <property type="protein sequence ID" value="CAA0825515.1"/>
    <property type="molecule type" value="Genomic_DNA"/>
</dbReference>
<dbReference type="Gene3D" id="2.20.25.690">
    <property type="match status" value="1"/>
</dbReference>
<dbReference type="OrthoDB" id="1704526at2759"/>
<organism evidence="1 2">
    <name type="scientific">Striga hermonthica</name>
    <name type="common">Purple witchweed</name>
    <name type="synonym">Buchnera hermonthica</name>
    <dbReference type="NCBI Taxonomy" id="68872"/>
    <lineage>
        <taxon>Eukaryota</taxon>
        <taxon>Viridiplantae</taxon>
        <taxon>Streptophyta</taxon>
        <taxon>Embryophyta</taxon>
        <taxon>Tracheophyta</taxon>
        <taxon>Spermatophyta</taxon>
        <taxon>Magnoliopsida</taxon>
        <taxon>eudicotyledons</taxon>
        <taxon>Gunneridae</taxon>
        <taxon>Pentapetalae</taxon>
        <taxon>asterids</taxon>
        <taxon>lamiids</taxon>
        <taxon>Lamiales</taxon>
        <taxon>Orobanchaceae</taxon>
        <taxon>Buchnereae</taxon>
        <taxon>Striga</taxon>
    </lineage>
</organism>
<reference evidence="1" key="1">
    <citation type="submission" date="2019-12" db="EMBL/GenBank/DDBJ databases">
        <authorList>
            <person name="Scholes J."/>
        </authorList>
    </citation>
    <scope>NUCLEOTIDE SEQUENCE</scope>
</reference>
<keyword evidence="2" id="KW-1185">Reference proteome</keyword>
<accession>A0A9N7N8Q4</accession>
<evidence type="ECO:0000313" key="1">
    <source>
        <dbReference type="EMBL" id="CAA0825515.1"/>
    </source>
</evidence>
<dbReference type="AlphaFoldDB" id="A0A9N7N8Q4"/>
<sequence length="214" mass="24212">MHDLRGHKDLLAGPVIEAVVWHDGEVWRAALDTMSLEDDSGCGKLAEFVPLTNYRIERMYGSFSKLYACTCVLNVYNEVKYLRLIGDDRLLEDHDKHEECCPPGFNPNREYAIGPRRKMVTERLDGIFSCILSPRICLHSTGQGRRRLTDGSSQFTSRCSFSSSSPLIVLELPIHNRLIPSPRLLELWNSVDFSFNQGLAPIKVIGSSLKISMR</sequence>
<evidence type="ECO:0000313" key="2">
    <source>
        <dbReference type="Proteomes" id="UP001153555"/>
    </source>
</evidence>
<comment type="caution">
    <text evidence="1">The sequence shown here is derived from an EMBL/GenBank/DDBJ whole genome shotgun (WGS) entry which is preliminary data.</text>
</comment>
<dbReference type="Proteomes" id="UP001153555">
    <property type="component" value="Unassembled WGS sequence"/>
</dbReference>
<name>A0A9N7N8Q4_STRHE</name>
<gene>
    <name evidence="1" type="ORF">SHERM_22290</name>
</gene>